<proteinExistence type="predicted"/>
<organism evidence="2 3">
    <name type="scientific">Thermaerobacter composti</name>
    <dbReference type="NCBI Taxonomy" id="554949"/>
    <lineage>
        <taxon>Bacteria</taxon>
        <taxon>Bacillati</taxon>
        <taxon>Bacillota</taxon>
        <taxon>Clostridia</taxon>
        <taxon>Eubacteriales</taxon>
        <taxon>Clostridiales Family XVII. Incertae Sedis</taxon>
        <taxon>Thermaerobacter</taxon>
    </lineage>
</organism>
<dbReference type="SUPFAM" id="SSF51735">
    <property type="entry name" value="NAD(P)-binding Rossmann-fold domains"/>
    <property type="match status" value="1"/>
</dbReference>
<dbReference type="Pfam" id="PF03435">
    <property type="entry name" value="Sacchrp_dh_NADP"/>
    <property type="match status" value="1"/>
</dbReference>
<dbReference type="Gene3D" id="3.40.50.720">
    <property type="entry name" value="NAD(P)-binding Rossmann-like Domain"/>
    <property type="match status" value="2"/>
</dbReference>
<evidence type="ECO:0000259" key="1">
    <source>
        <dbReference type="Pfam" id="PF03435"/>
    </source>
</evidence>
<dbReference type="EMBL" id="CP132508">
    <property type="protein sequence ID" value="WPD18888.1"/>
    <property type="molecule type" value="Genomic_DNA"/>
</dbReference>
<sequence length="373" mass="39804">MRFVVFGGGGDMGRRAVEELARTPGVTRVTVADRDLEAARGAANRAGAVAVPGCRVEAVAVDVLRPGAAAAQMAQHDVAVGAAGPFYLLEEPLVRAAIEARRPYVSLCDDHDAARRVLDLDERARAAGVTVLTGLGWTPGLTNLCVRHAADRMERVEAAHIAWAGSSADARGWAVVLHTMHIFSGKVTSFAAGRWEEVPAGSGAEPVRFPPPLGLVTVFHVGHPEPVTLPRFLPDLQEVRLKGGLTEPVLNRLAVAFGRWGLMATHRRRRLVGAVLRPLLPLLERVGAPSQPASGLVVRVRGRREGRPVERVYRAAAPMARLTAVPLAVGALWMAQGKIQGPGVLAPEAPGGPEPEAFFRELESRGVRIERTP</sequence>
<reference evidence="2 3" key="1">
    <citation type="submission" date="2023-08" db="EMBL/GenBank/DDBJ databases">
        <title>Genome sequence of Thermaerobacter compostii strain Ins1, a spore-forming filamentous bacterium isolated from a deep geothermal reservoir.</title>
        <authorList>
            <person name="Bregnard D."/>
            <person name="Gonzalez D."/>
            <person name="Junier P."/>
        </authorList>
    </citation>
    <scope>NUCLEOTIDE SEQUENCE [LARGE SCALE GENOMIC DNA]</scope>
    <source>
        <strain evidence="2 3">Ins1</strain>
    </source>
</reference>
<dbReference type="Proteomes" id="UP001304683">
    <property type="component" value="Chromosome"/>
</dbReference>
<dbReference type="InterPro" id="IPR005097">
    <property type="entry name" value="Sacchrp_dh_NADP-bd"/>
</dbReference>
<name>A0ABZ0QR89_9FIRM</name>
<evidence type="ECO:0000313" key="3">
    <source>
        <dbReference type="Proteomes" id="UP001304683"/>
    </source>
</evidence>
<dbReference type="Gene3D" id="3.30.360.10">
    <property type="entry name" value="Dihydrodipicolinate Reductase, domain 2"/>
    <property type="match status" value="1"/>
</dbReference>
<dbReference type="PANTHER" id="PTHR43796:SF2">
    <property type="entry name" value="CARBOXYNORSPERMIDINE SYNTHASE"/>
    <property type="match status" value="1"/>
</dbReference>
<gene>
    <name evidence="2" type="ORF">Q5761_11085</name>
</gene>
<protein>
    <submittedName>
        <fullName evidence="2">Saccharopine dehydrogenase NADP-binding domain-containing protein</fullName>
    </submittedName>
</protein>
<feature type="domain" description="Saccharopine dehydrogenase NADP binding" evidence="1">
    <location>
        <begin position="4"/>
        <end position="132"/>
    </location>
</feature>
<evidence type="ECO:0000313" key="2">
    <source>
        <dbReference type="EMBL" id="WPD18888.1"/>
    </source>
</evidence>
<dbReference type="InterPro" id="IPR036291">
    <property type="entry name" value="NAD(P)-bd_dom_sf"/>
</dbReference>
<keyword evidence="3" id="KW-1185">Reference proteome</keyword>
<dbReference type="PANTHER" id="PTHR43796">
    <property type="entry name" value="CARBOXYNORSPERMIDINE SYNTHASE"/>
    <property type="match status" value="1"/>
</dbReference>
<dbReference type="RefSeq" id="WP_135224410.1">
    <property type="nucleotide sequence ID" value="NZ_CP132508.1"/>
</dbReference>
<accession>A0ABZ0QR89</accession>